<organism evidence="1 2">
    <name type="scientific">Halosquirtibacter laminarini</name>
    <dbReference type="NCBI Taxonomy" id="3374600"/>
    <lineage>
        <taxon>Bacteria</taxon>
        <taxon>Pseudomonadati</taxon>
        <taxon>Bacteroidota</taxon>
        <taxon>Bacteroidia</taxon>
        <taxon>Marinilabiliales</taxon>
        <taxon>Prolixibacteraceae</taxon>
        <taxon>Halosquirtibacter</taxon>
    </lineage>
</organism>
<name>A0AC61NEZ8_9BACT</name>
<reference evidence="1" key="1">
    <citation type="submission" date="2021-08" db="EMBL/GenBank/DDBJ databases">
        <title>Novel anaerobic bacterium isolated from sea squirt in East Sea, Republic of Korea.</title>
        <authorList>
            <person name="Nguyen T.H."/>
            <person name="Li Z."/>
            <person name="Lee Y.-J."/>
            <person name="Ko J."/>
            <person name="Kim S.-G."/>
        </authorList>
    </citation>
    <scope>NUCLEOTIDE SEQUENCE</scope>
    <source>
        <strain evidence="1">KCTC 25031</strain>
    </source>
</reference>
<sequence>MNIIDAILGVFLVYGTYQGYKKGFIVEIATFLALFVGIFGSASLSELTEGVLVDQLNWHSEFVGLISFVVTFVLLVLGVHLLAKLLTKLADVVILGSVNYIAGAVFALIKVAFILSLLMVVVEKFKPIDDMVDNQTKKSSKLYKPIKMFAPSVLPMLEDIDPKEEWEKQQKTIQDTVDKTKKEVSKVKKKVKKSVDENIDFDDL</sequence>
<dbReference type="Proteomes" id="UP000826212">
    <property type="component" value="Chromosome"/>
</dbReference>
<protein>
    <submittedName>
        <fullName evidence="1">CvpA family protein</fullName>
    </submittedName>
</protein>
<gene>
    <name evidence="1" type="ORF">K4L44_16820</name>
</gene>
<proteinExistence type="predicted"/>
<keyword evidence="2" id="KW-1185">Reference proteome</keyword>
<evidence type="ECO:0000313" key="2">
    <source>
        <dbReference type="Proteomes" id="UP000826212"/>
    </source>
</evidence>
<evidence type="ECO:0000313" key="1">
    <source>
        <dbReference type="EMBL" id="QZE14163.1"/>
    </source>
</evidence>
<accession>A0AC61NEZ8</accession>
<dbReference type="EMBL" id="CP081303">
    <property type="protein sequence ID" value="QZE14163.1"/>
    <property type="molecule type" value="Genomic_DNA"/>
</dbReference>